<dbReference type="OrthoDB" id="9815099at2"/>
<comment type="caution">
    <text evidence="2">The sequence shown here is derived from an EMBL/GenBank/DDBJ whole genome shotgun (WGS) entry which is preliminary data.</text>
</comment>
<organism evidence="2 3">
    <name type="scientific">Roseibium aquae</name>
    <dbReference type="NCBI Taxonomy" id="1323746"/>
    <lineage>
        <taxon>Bacteria</taxon>
        <taxon>Pseudomonadati</taxon>
        <taxon>Pseudomonadota</taxon>
        <taxon>Alphaproteobacteria</taxon>
        <taxon>Hyphomicrobiales</taxon>
        <taxon>Stappiaceae</taxon>
        <taxon>Roseibium</taxon>
    </lineage>
</organism>
<evidence type="ECO:0000259" key="1">
    <source>
        <dbReference type="PROSITE" id="PS51186"/>
    </source>
</evidence>
<dbReference type="EMBL" id="BMFA01000006">
    <property type="protein sequence ID" value="GGB50197.1"/>
    <property type="molecule type" value="Genomic_DNA"/>
</dbReference>
<feature type="domain" description="N-acetyltransferase" evidence="1">
    <location>
        <begin position="2"/>
        <end position="148"/>
    </location>
</feature>
<sequence length="188" mass="20110">MFDILDEAPQHCGAREALLDLCFGLDRREKTSERLREGRVPAFAFSAVTGEGELAGTVRLWLVRDHAERVALLLGPLAVAPQLRGRKAGDRLVRHALTRAAIGGFGSVLLVGDLAYYRRFGFAPGLLDRAALPGPVDRHRFLAADLIPGHAATLTGCLKAAGDLCPSGTGTGLSEHLLLPRRGRSRSG</sequence>
<proteinExistence type="predicted"/>
<dbReference type="PROSITE" id="PS51186">
    <property type="entry name" value="GNAT"/>
    <property type="match status" value="1"/>
</dbReference>
<dbReference type="GO" id="GO:0016747">
    <property type="term" value="F:acyltransferase activity, transferring groups other than amino-acyl groups"/>
    <property type="evidence" value="ECO:0007669"/>
    <property type="project" value="InterPro"/>
</dbReference>
<keyword evidence="3" id="KW-1185">Reference proteome</keyword>
<dbReference type="Gene3D" id="3.40.630.30">
    <property type="match status" value="1"/>
</dbReference>
<dbReference type="Proteomes" id="UP000605148">
    <property type="component" value="Unassembled WGS sequence"/>
</dbReference>
<accession>A0A916TKX9</accession>
<dbReference type="RefSeq" id="WP_150496236.1">
    <property type="nucleotide sequence ID" value="NZ_BMFA01000006.1"/>
</dbReference>
<dbReference type="InterPro" id="IPR000182">
    <property type="entry name" value="GNAT_dom"/>
</dbReference>
<protein>
    <submittedName>
        <fullName evidence="2">N-acetyltransferase</fullName>
    </submittedName>
</protein>
<name>A0A916TKX9_9HYPH</name>
<dbReference type="SUPFAM" id="SSF55729">
    <property type="entry name" value="Acyl-CoA N-acyltransferases (Nat)"/>
    <property type="match status" value="1"/>
</dbReference>
<reference evidence="2" key="2">
    <citation type="submission" date="2020-09" db="EMBL/GenBank/DDBJ databases">
        <authorList>
            <person name="Sun Q."/>
            <person name="Zhou Y."/>
        </authorList>
    </citation>
    <scope>NUCLEOTIDE SEQUENCE</scope>
    <source>
        <strain evidence="2">CGMCC 1.12426</strain>
    </source>
</reference>
<dbReference type="AlphaFoldDB" id="A0A916TKX9"/>
<evidence type="ECO:0000313" key="2">
    <source>
        <dbReference type="EMBL" id="GGB50197.1"/>
    </source>
</evidence>
<reference evidence="2" key="1">
    <citation type="journal article" date="2014" name="Int. J. Syst. Evol. Microbiol.">
        <title>Complete genome sequence of Corynebacterium casei LMG S-19264T (=DSM 44701T), isolated from a smear-ripened cheese.</title>
        <authorList>
            <consortium name="US DOE Joint Genome Institute (JGI-PGF)"/>
            <person name="Walter F."/>
            <person name="Albersmeier A."/>
            <person name="Kalinowski J."/>
            <person name="Ruckert C."/>
        </authorList>
    </citation>
    <scope>NUCLEOTIDE SEQUENCE</scope>
    <source>
        <strain evidence="2">CGMCC 1.12426</strain>
    </source>
</reference>
<dbReference type="Pfam" id="PF13508">
    <property type="entry name" value="Acetyltransf_7"/>
    <property type="match status" value="1"/>
</dbReference>
<dbReference type="InterPro" id="IPR016181">
    <property type="entry name" value="Acyl_CoA_acyltransferase"/>
</dbReference>
<dbReference type="CDD" id="cd04301">
    <property type="entry name" value="NAT_SF"/>
    <property type="match status" value="1"/>
</dbReference>
<gene>
    <name evidence="2" type="ORF">GCM10011316_22870</name>
</gene>
<evidence type="ECO:0000313" key="3">
    <source>
        <dbReference type="Proteomes" id="UP000605148"/>
    </source>
</evidence>